<dbReference type="AlphaFoldDB" id="A0AAD6SDT6"/>
<proteinExistence type="predicted"/>
<accession>A0AAD6SDT6</accession>
<comment type="caution">
    <text evidence="2">The sequence shown here is derived from an EMBL/GenBank/DDBJ whole genome shotgun (WGS) entry which is preliminary data.</text>
</comment>
<feature type="region of interest" description="Disordered" evidence="1">
    <location>
        <begin position="162"/>
        <end position="224"/>
    </location>
</feature>
<keyword evidence="3" id="KW-1185">Reference proteome</keyword>
<reference evidence="2" key="1">
    <citation type="submission" date="2023-03" db="EMBL/GenBank/DDBJ databases">
        <title>Massive genome expansion in bonnet fungi (Mycena s.s.) driven by repeated elements and novel gene families across ecological guilds.</title>
        <authorList>
            <consortium name="Lawrence Berkeley National Laboratory"/>
            <person name="Harder C.B."/>
            <person name="Miyauchi S."/>
            <person name="Viragh M."/>
            <person name="Kuo A."/>
            <person name="Thoen E."/>
            <person name="Andreopoulos B."/>
            <person name="Lu D."/>
            <person name="Skrede I."/>
            <person name="Drula E."/>
            <person name="Henrissat B."/>
            <person name="Morin E."/>
            <person name="Kohler A."/>
            <person name="Barry K."/>
            <person name="LaButti K."/>
            <person name="Morin E."/>
            <person name="Salamov A."/>
            <person name="Lipzen A."/>
            <person name="Mereny Z."/>
            <person name="Hegedus B."/>
            <person name="Baldrian P."/>
            <person name="Stursova M."/>
            <person name="Weitz H."/>
            <person name="Taylor A."/>
            <person name="Grigoriev I.V."/>
            <person name="Nagy L.G."/>
            <person name="Martin F."/>
            <person name="Kauserud H."/>
        </authorList>
    </citation>
    <scope>NUCLEOTIDE SEQUENCE</scope>
    <source>
        <strain evidence="2">CBHHK200</strain>
    </source>
</reference>
<dbReference type="Proteomes" id="UP001218188">
    <property type="component" value="Unassembled WGS sequence"/>
</dbReference>
<evidence type="ECO:0000256" key="1">
    <source>
        <dbReference type="SAM" id="MobiDB-lite"/>
    </source>
</evidence>
<protein>
    <submittedName>
        <fullName evidence="2">Uncharacterized protein</fullName>
    </submittedName>
</protein>
<evidence type="ECO:0000313" key="3">
    <source>
        <dbReference type="Proteomes" id="UP001218188"/>
    </source>
</evidence>
<gene>
    <name evidence="2" type="ORF">C8F04DRAFT_1269893</name>
</gene>
<name>A0AAD6SDT6_9AGAR</name>
<evidence type="ECO:0000313" key="2">
    <source>
        <dbReference type="EMBL" id="KAJ7024881.1"/>
    </source>
</evidence>
<feature type="compositionally biased region" description="Basic residues" evidence="1">
    <location>
        <begin position="189"/>
        <end position="199"/>
    </location>
</feature>
<organism evidence="2 3">
    <name type="scientific">Mycena alexandri</name>
    <dbReference type="NCBI Taxonomy" id="1745969"/>
    <lineage>
        <taxon>Eukaryota</taxon>
        <taxon>Fungi</taxon>
        <taxon>Dikarya</taxon>
        <taxon>Basidiomycota</taxon>
        <taxon>Agaricomycotina</taxon>
        <taxon>Agaricomycetes</taxon>
        <taxon>Agaricomycetidae</taxon>
        <taxon>Agaricales</taxon>
        <taxon>Marasmiineae</taxon>
        <taxon>Mycenaceae</taxon>
        <taxon>Mycena</taxon>
    </lineage>
</organism>
<dbReference type="EMBL" id="JARJCM010000163">
    <property type="protein sequence ID" value="KAJ7024881.1"/>
    <property type="molecule type" value="Genomic_DNA"/>
</dbReference>
<sequence length="224" mass="26052">MCLDKNKPQYNRFMRIVRYYTNHFLWTGETIKKQETARLEKVIQIIMKECRYFQRSHGGWPIRDFIKEYLHSNNATLDKDNWDEDDNVSVQGDDEEAVRELEDGEMEVSVDNNEDVVEQPEEGKEPTEFKELDGHDLESIFDAEDAETNADSRIMFFDDLPATTPSTPTKAKKCKENILPGAELEIKRPQPKLRYKNKNKPTDAGSPSPRDTTNLLSKFAPRYV</sequence>